<evidence type="ECO:0000313" key="4">
    <source>
        <dbReference type="EMBL" id="PQJ73812.1"/>
    </source>
</evidence>
<organism evidence="4 5">
    <name type="scientific">Polaribacter gangjinensis</name>
    <dbReference type="NCBI Taxonomy" id="574710"/>
    <lineage>
        <taxon>Bacteria</taxon>
        <taxon>Pseudomonadati</taxon>
        <taxon>Bacteroidota</taxon>
        <taxon>Flavobacteriia</taxon>
        <taxon>Flavobacteriales</taxon>
        <taxon>Flavobacteriaceae</taxon>
    </lineage>
</organism>
<feature type="transmembrane region" description="Helical" evidence="2">
    <location>
        <begin position="115"/>
        <end position="138"/>
    </location>
</feature>
<dbReference type="OrthoDB" id="9803111at2"/>
<dbReference type="InterPro" id="IPR003869">
    <property type="entry name" value="Polysac_CapD-like"/>
</dbReference>
<dbReference type="Pfam" id="PF13727">
    <property type="entry name" value="CoA_binding_3"/>
    <property type="match status" value="1"/>
</dbReference>
<gene>
    <name evidence="4" type="ORF">BTO13_00310</name>
</gene>
<feature type="transmembrane region" description="Helical" evidence="2">
    <location>
        <begin position="50"/>
        <end position="71"/>
    </location>
</feature>
<comment type="similarity">
    <text evidence="1">Belongs to the polysaccharide synthase family.</text>
</comment>
<dbReference type="Pfam" id="PF02719">
    <property type="entry name" value="Polysacc_synt_2"/>
    <property type="match status" value="1"/>
</dbReference>
<name>A0A2S7W9B9_9FLAO</name>
<accession>A0A2S7W9B9</accession>
<dbReference type="Proteomes" id="UP000237608">
    <property type="component" value="Unassembled WGS sequence"/>
</dbReference>
<dbReference type="RefSeq" id="WP_105044966.1">
    <property type="nucleotide sequence ID" value="NZ_CP150662.1"/>
</dbReference>
<evidence type="ECO:0000313" key="5">
    <source>
        <dbReference type="Proteomes" id="UP000237608"/>
    </source>
</evidence>
<keyword evidence="5" id="KW-1185">Reference proteome</keyword>
<dbReference type="Gene3D" id="3.40.50.720">
    <property type="entry name" value="NAD(P)-binding Rossmann-like Domain"/>
    <property type="match status" value="2"/>
</dbReference>
<dbReference type="CDD" id="cd05237">
    <property type="entry name" value="UDP_invert_4-6DH_SDR_e"/>
    <property type="match status" value="1"/>
</dbReference>
<dbReference type="EMBL" id="MSCL01000001">
    <property type="protein sequence ID" value="PQJ73812.1"/>
    <property type="molecule type" value="Genomic_DNA"/>
</dbReference>
<sequence length="637" mass="71993">MLRILFLRTVNKYASKWLVLAIDLFLVCVSFFFAYAIRYNASFEFDLQHLLLQIPFVLVLACIAFALVGSYKGIVRHTGTKDAFNVFLGISIHTIFIGFALLVNGLLAIFPTFSIPISIIIIHFLLANFMMIISRFIFKAMFELVNTQVKTITNILIYGAGDSGMITYAAINRDRKNNYEIIGFLDDNPNKVNKKIDRIKIYNPDKIDAEFIEKHDIKEVIFSMPRLRSGRLLELTDKFLELNVKVKTVPTLTKWIEGDLQANQIKNVNIDDLLDRDQIEIVNPIVMSKVSGKVLLVTGAAGSIGSEIARQLTAYNPKKLILVDQSESALYDLQQEFVQLGLSNFVALVSDVRDLKRMERIFIKYQPEQVFHAAAYKHVPLMEKTPYEAIKINIMGTKHMADLSIQFGIERFVMVSTDKAVNPTNVMGATKRIAELYISCLSHAQSNTKFTITRFGNVLGSNGSVIPLFKKQIEKGGPLTVTHKEITRYFMTIPEACSLVLEAGTMGKGGEIYIFDMGKSVKIFDIAKRMIYLSGLKYPGDIDIKITGLRPGEKLYEELLADGENTTKTYHEKILIAKTNQIDFVVTKGKIEDILLELPSVNNKKLVSLMKEIVPEYISKNSEFEELDHEVSNELMN</sequence>
<feature type="transmembrane region" description="Helical" evidence="2">
    <location>
        <begin position="17"/>
        <end position="38"/>
    </location>
</feature>
<feature type="transmembrane region" description="Helical" evidence="2">
    <location>
        <begin position="83"/>
        <end position="109"/>
    </location>
</feature>
<comment type="caution">
    <text evidence="4">The sequence shown here is derived from an EMBL/GenBank/DDBJ whole genome shotgun (WGS) entry which is preliminary data.</text>
</comment>
<dbReference type="InterPro" id="IPR036291">
    <property type="entry name" value="NAD(P)-bd_dom_sf"/>
</dbReference>
<dbReference type="SUPFAM" id="SSF51735">
    <property type="entry name" value="NAD(P)-binding Rossmann-fold domains"/>
    <property type="match status" value="2"/>
</dbReference>
<feature type="domain" description="Polysaccharide biosynthesis protein CapD-like" evidence="3">
    <location>
        <begin position="295"/>
        <end position="578"/>
    </location>
</feature>
<keyword evidence="2" id="KW-0472">Membrane</keyword>
<dbReference type="PANTHER" id="PTHR43318">
    <property type="entry name" value="UDP-N-ACETYLGLUCOSAMINE 4,6-DEHYDRATASE"/>
    <property type="match status" value="1"/>
</dbReference>
<dbReference type="AlphaFoldDB" id="A0A2S7W9B9"/>
<proteinExistence type="inferred from homology"/>
<reference evidence="4 5" key="1">
    <citation type="submission" date="2016-12" db="EMBL/GenBank/DDBJ databases">
        <title>Trade-off between light-utilization and light-protection in marine flavobacteria.</title>
        <authorList>
            <person name="Kumagai Y."/>
            <person name="Yoshizawa S."/>
            <person name="Kogure K."/>
            <person name="Iwasaki W."/>
        </authorList>
    </citation>
    <scope>NUCLEOTIDE SEQUENCE [LARGE SCALE GENOMIC DNA]</scope>
    <source>
        <strain evidence="4 5">KCTC 22729</strain>
    </source>
</reference>
<keyword evidence="2" id="KW-1133">Transmembrane helix</keyword>
<keyword evidence="2" id="KW-0812">Transmembrane</keyword>
<dbReference type="InterPro" id="IPR051203">
    <property type="entry name" value="Polysaccharide_Synthase-Rel"/>
</dbReference>
<evidence type="ECO:0000256" key="1">
    <source>
        <dbReference type="ARBA" id="ARBA00007430"/>
    </source>
</evidence>
<evidence type="ECO:0000259" key="3">
    <source>
        <dbReference type="Pfam" id="PF02719"/>
    </source>
</evidence>
<evidence type="ECO:0000256" key="2">
    <source>
        <dbReference type="SAM" id="Phobius"/>
    </source>
</evidence>
<protein>
    <submittedName>
        <fullName evidence="4">Polysaccharide biosynthesis protein</fullName>
    </submittedName>
</protein>
<dbReference type="PANTHER" id="PTHR43318:SF1">
    <property type="entry name" value="POLYSACCHARIDE BIOSYNTHESIS PROTEIN EPSC-RELATED"/>
    <property type="match status" value="1"/>
</dbReference>